<keyword evidence="2" id="KW-0472">Membrane</keyword>
<accession>A0A9D1JT59</accession>
<keyword evidence="2" id="KW-0812">Transmembrane</keyword>
<evidence type="ECO:0000313" key="4">
    <source>
        <dbReference type="Proteomes" id="UP000886741"/>
    </source>
</evidence>
<organism evidence="3 4">
    <name type="scientific">Candidatus Avoscillospira avistercoris</name>
    <dbReference type="NCBI Taxonomy" id="2840707"/>
    <lineage>
        <taxon>Bacteria</taxon>
        <taxon>Bacillati</taxon>
        <taxon>Bacillota</taxon>
        <taxon>Clostridia</taxon>
        <taxon>Eubacteriales</taxon>
        <taxon>Oscillospiraceae</taxon>
        <taxon>Oscillospiraceae incertae sedis</taxon>
        <taxon>Candidatus Avoscillospira</taxon>
    </lineage>
</organism>
<gene>
    <name evidence="3" type="ORF">IAA83_05715</name>
</gene>
<reference evidence="3" key="2">
    <citation type="journal article" date="2021" name="PeerJ">
        <title>Extensive microbial diversity within the chicken gut microbiome revealed by metagenomics and culture.</title>
        <authorList>
            <person name="Gilroy R."/>
            <person name="Ravi A."/>
            <person name="Getino M."/>
            <person name="Pursley I."/>
            <person name="Horton D.L."/>
            <person name="Alikhan N.F."/>
            <person name="Baker D."/>
            <person name="Gharbi K."/>
            <person name="Hall N."/>
            <person name="Watson M."/>
            <person name="Adriaenssens E.M."/>
            <person name="Foster-Nyarko E."/>
            <person name="Jarju S."/>
            <person name="Secka A."/>
            <person name="Antonio M."/>
            <person name="Oren A."/>
            <person name="Chaudhuri R.R."/>
            <person name="La Ragione R."/>
            <person name="Hildebrand F."/>
            <person name="Pallen M.J."/>
        </authorList>
    </citation>
    <scope>NUCLEOTIDE SEQUENCE</scope>
    <source>
        <strain evidence="3">ChiBcec16-1751</strain>
    </source>
</reference>
<dbReference type="EMBL" id="DVJJ01000087">
    <property type="protein sequence ID" value="HIS64851.1"/>
    <property type="molecule type" value="Genomic_DNA"/>
</dbReference>
<name>A0A9D1JT59_9FIRM</name>
<evidence type="ECO:0000256" key="2">
    <source>
        <dbReference type="SAM" id="Phobius"/>
    </source>
</evidence>
<keyword evidence="2" id="KW-1133">Transmembrane helix</keyword>
<dbReference type="Proteomes" id="UP000886741">
    <property type="component" value="Unassembled WGS sequence"/>
</dbReference>
<protein>
    <submittedName>
        <fullName evidence="3">Uncharacterized protein</fullName>
    </submittedName>
</protein>
<feature type="region of interest" description="Disordered" evidence="1">
    <location>
        <begin position="55"/>
        <end position="79"/>
    </location>
</feature>
<comment type="caution">
    <text evidence="3">The sequence shown here is derived from an EMBL/GenBank/DDBJ whole genome shotgun (WGS) entry which is preliminary data.</text>
</comment>
<feature type="transmembrane region" description="Helical" evidence="2">
    <location>
        <begin position="7"/>
        <end position="27"/>
    </location>
</feature>
<dbReference type="AlphaFoldDB" id="A0A9D1JT59"/>
<evidence type="ECO:0000256" key="1">
    <source>
        <dbReference type="SAM" id="MobiDB-lite"/>
    </source>
</evidence>
<feature type="transmembrane region" description="Helical" evidence="2">
    <location>
        <begin position="33"/>
        <end position="53"/>
    </location>
</feature>
<reference evidence="3" key="1">
    <citation type="submission" date="2020-10" db="EMBL/GenBank/DDBJ databases">
        <authorList>
            <person name="Gilroy R."/>
        </authorList>
    </citation>
    <scope>NUCLEOTIDE SEQUENCE</scope>
    <source>
        <strain evidence="3">ChiBcec16-1751</strain>
    </source>
</reference>
<proteinExistence type="predicted"/>
<sequence length="79" mass="8618">MNRDLKWMLLGIFLGVAAVWCLVFGSADRSTVLLFLGVYVLPLVAVICFGTGFTGEGDKPPPDDSSHTESQNEETDKKL</sequence>
<feature type="compositionally biased region" description="Basic and acidic residues" evidence="1">
    <location>
        <begin position="56"/>
        <end position="67"/>
    </location>
</feature>
<evidence type="ECO:0000313" key="3">
    <source>
        <dbReference type="EMBL" id="HIS64851.1"/>
    </source>
</evidence>